<reference evidence="4 5" key="2">
    <citation type="journal article" date="2017" name="Genome Biol.">
        <title>New reference genome sequences of hot pepper reveal the massive evolution of plant disease-resistance genes by retroduplication.</title>
        <authorList>
            <person name="Kim S."/>
            <person name="Park J."/>
            <person name="Yeom S.I."/>
            <person name="Kim Y.M."/>
            <person name="Seo E."/>
            <person name="Kim K.T."/>
            <person name="Kim M.S."/>
            <person name="Lee J.M."/>
            <person name="Cheong K."/>
            <person name="Shin H.S."/>
            <person name="Kim S.B."/>
            <person name="Han K."/>
            <person name="Lee J."/>
            <person name="Park M."/>
            <person name="Lee H.A."/>
            <person name="Lee H.Y."/>
            <person name="Lee Y."/>
            <person name="Oh S."/>
            <person name="Lee J.H."/>
            <person name="Choi E."/>
            <person name="Choi E."/>
            <person name="Lee S.E."/>
            <person name="Jeon J."/>
            <person name="Kim H."/>
            <person name="Choi G."/>
            <person name="Song H."/>
            <person name="Lee J."/>
            <person name="Lee S.C."/>
            <person name="Kwon J.K."/>
            <person name="Lee H.Y."/>
            <person name="Koo N."/>
            <person name="Hong Y."/>
            <person name="Kim R.W."/>
            <person name="Kang W.H."/>
            <person name="Huh J.H."/>
            <person name="Kang B.C."/>
            <person name="Yang T.J."/>
            <person name="Lee Y.H."/>
            <person name="Bennetzen J.L."/>
            <person name="Choi D."/>
        </authorList>
    </citation>
    <scope>NUCLEOTIDE SEQUENCE [LARGE SCALE GENOMIC DNA]</scope>
    <source>
        <strain evidence="5">cv. CM334</strain>
    </source>
</reference>
<proteinExistence type="inferred from homology"/>
<dbReference type="EMBL" id="AYRZ02000001">
    <property type="protein sequence ID" value="PHT93136.1"/>
    <property type="molecule type" value="Genomic_DNA"/>
</dbReference>
<comment type="caution">
    <text evidence="4">The sequence shown here is derived from an EMBL/GenBank/DDBJ whole genome shotgun (WGS) entry which is preliminary data.</text>
</comment>
<name>A0A2G3AFX2_CAPAN</name>
<organism evidence="4 5">
    <name type="scientific">Capsicum annuum</name>
    <name type="common">Capsicum pepper</name>
    <dbReference type="NCBI Taxonomy" id="4072"/>
    <lineage>
        <taxon>Eukaryota</taxon>
        <taxon>Viridiplantae</taxon>
        <taxon>Streptophyta</taxon>
        <taxon>Embryophyta</taxon>
        <taxon>Tracheophyta</taxon>
        <taxon>Spermatophyta</taxon>
        <taxon>Magnoliopsida</taxon>
        <taxon>eudicotyledons</taxon>
        <taxon>Gunneridae</taxon>
        <taxon>Pentapetalae</taxon>
        <taxon>asterids</taxon>
        <taxon>lamiids</taxon>
        <taxon>Solanales</taxon>
        <taxon>Solanaceae</taxon>
        <taxon>Solanoideae</taxon>
        <taxon>Capsiceae</taxon>
        <taxon>Capsicum</taxon>
    </lineage>
</organism>
<sequence length="172" mass="19305">MSSTAREQKAVKIFPRPTAGTLRPVVHGQTLKYNMKVRGGRVFSLEELKLAPTIGISVDHRRRNKSLKGLQTNVPRFKTYKAKLAIFPRRAKKVQAGDSSAEELATCCWVQGPCLPVTREQPTVELVKVSDEIKSFNAYGKLRNEHTNARHIGVRQKTVAEAEKGNEQVRNQ</sequence>
<dbReference type="PANTHER" id="PTHR11722">
    <property type="entry name" value="60S RIBOSOMAL PROTEIN L13"/>
    <property type="match status" value="1"/>
</dbReference>
<dbReference type="GO" id="GO:0003735">
    <property type="term" value="F:structural constituent of ribosome"/>
    <property type="evidence" value="ECO:0000318"/>
    <property type="project" value="GO_Central"/>
</dbReference>
<evidence type="ECO:0000256" key="2">
    <source>
        <dbReference type="ARBA" id="ARBA00022980"/>
    </source>
</evidence>
<evidence type="ECO:0000313" key="5">
    <source>
        <dbReference type="Proteomes" id="UP000222542"/>
    </source>
</evidence>
<dbReference type="AlphaFoldDB" id="A0A2G3AFX2"/>
<dbReference type="Proteomes" id="UP000222542">
    <property type="component" value="Unassembled WGS sequence"/>
</dbReference>
<evidence type="ECO:0000256" key="1">
    <source>
        <dbReference type="ARBA" id="ARBA00005640"/>
    </source>
</evidence>
<dbReference type="GO" id="GO:0003723">
    <property type="term" value="F:RNA binding"/>
    <property type="evidence" value="ECO:0000318"/>
    <property type="project" value="GO_Central"/>
</dbReference>
<dbReference type="InterPro" id="IPR001380">
    <property type="entry name" value="Ribosomal_eL13"/>
</dbReference>
<dbReference type="STRING" id="4072.A0A2G3AFX2"/>
<keyword evidence="2 4" id="KW-0689">Ribosomal protein</keyword>
<dbReference type="Gene3D" id="1.20.5.110">
    <property type="match status" value="1"/>
</dbReference>
<accession>A0A2G3AFX2</accession>
<dbReference type="Gramene" id="PHT93136">
    <property type="protein sequence ID" value="PHT93136"/>
    <property type="gene ID" value="T459_01018"/>
</dbReference>
<protein>
    <submittedName>
        <fullName evidence="4">60S ribosomal protein L13-1</fullName>
    </submittedName>
</protein>
<dbReference type="GO" id="GO:0022625">
    <property type="term" value="C:cytosolic large ribosomal subunit"/>
    <property type="evidence" value="ECO:0000318"/>
    <property type="project" value="GO_Central"/>
</dbReference>
<gene>
    <name evidence="4" type="ORF">T459_01018</name>
</gene>
<keyword evidence="5" id="KW-1185">Reference proteome</keyword>
<evidence type="ECO:0000256" key="3">
    <source>
        <dbReference type="ARBA" id="ARBA00023274"/>
    </source>
</evidence>
<dbReference type="Pfam" id="PF01294">
    <property type="entry name" value="Ribosomal_L13e"/>
    <property type="match status" value="1"/>
</dbReference>
<evidence type="ECO:0000313" key="4">
    <source>
        <dbReference type="EMBL" id="PHT93136.1"/>
    </source>
</evidence>
<comment type="similarity">
    <text evidence="1">Belongs to the eukaryotic ribosomal protein eL13 family.</text>
</comment>
<dbReference type="PANTHER" id="PTHR11722:SF19">
    <property type="entry name" value="60S RIBOSOMAL PROTEIN L13-1-LIKE"/>
    <property type="match status" value="1"/>
</dbReference>
<keyword evidence="3" id="KW-0687">Ribonucleoprotein</keyword>
<dbReference type="GO" id="GO:0006412">
    <property type="term" value="P:translation"/>
    <property type="evidence" value="ECO:0007669"/>
    <property type="project" value="InterPro"/>
</dbReference>
<reference evidence="4 5" key="1">
    <citation type="journal article" date="2014" name="Nat. Genet.">
        <title>Genome sequence of the hot pepper provides insights into the evolution of pungency in Capsicum species.</title>
        <authorList>
            <person name="Kim S."/>
            <person name="Park M."/>
            <person name="Yeom S.I."/>
            <person name="Kim Y.M."/>
            <person name="Lee J.M."/>
            <person name="Lee H.A."/>
            <person name="Seo E."/>
            <person name="Choi J."/>
            <person name="Cheong K."/>
            <person name="Kim K.T."/>
            <person name="Jung K."/>
            <person name="Lee G.W."/>
            <person name="Oh S.K."/>
            <person name="Bae C."/>
            <person name="Kim S.B."/>
            <person name="Lee H.Y."/>
            <person name="Kim S.Y."/>
            <person name="Kim M.S."/>
            <person name="Kang B.C."/>
            <person name="Jo Y.D."/>
            <person name="Yang H.B."/>
            <person name="Jeong H.J."/>
            <person name="Kang W.H."/>
            <person name="Kwon J.K."/>
            <person name="Shin C."/>
            <person name="Lim J.Y."/>
            <person name="Park J.H."/>
            <person name="Huh J.H."/>
            <person name="Kim J.S."/>
            <person name="Kim B.D."/>
            <person name="Cohen O."/>
            <person name="Paran I."/>
            <person name="Suh M.C."/>
            <person name="Lee S.B."/>
            <person name="Kim Y.K."/>
            <person name="Shin Y."/>
            <person name="Noh S.J."/>
            <person name="Park J."/>
            <person name="Seo Y.S."/>
            <person name="Kwon S.Y."/>
            <person name="Kim H.A."/>
            <person name="Park J.M."/>
            <person name="Kim H.J."/>
            <person name="Choi S.B."/>
            <person name="Bosland P.W."/>
            <person name="Reeves G."/>
            <person name="Jo S.H."/>
            <person name="Lee B.W."/>
            <person name="Cho H.T."/>
            <person name="Choi H.S."/>
            <person name="Lee M.S."/>
            <person name="Yu Y."/>
            <person name="Do Choi Y."/>
            <person name="Park B.S."/>
            <person name="van Deynze A."/>
            <person name="Ashrafi H."/>
            <person name="Hill T."/>
            <person name="Kim W.T."/>
            <person name="Pai H.S."/>
            <person name="Ahn H.K."/>
            <person name="Yeam I."/>
            <person name="Giovannoni J.J."/>
            <person name="Rose J.K."/>
            <person name="Sorensen I."/>
            <person name="Lee S.J."/>
            <person name="Kim R.W."/>
            <person name="Choi I.Y."/>
            <person name="Choi B.S."/>
            <person name="Lim J.S."/>
            <person name="Lee Y.H."/>
            <person name="Choi D."/>
        </authorList>
    </citation>
    <scope>NUCLEOTIDE SEQUENCE [LARGE SCALE GENOMIC DNA]</scope>
    <source>
        <strain evidence="5">cv. CM334</strain>
    </source>
</reference>